<dbReference type="SUPFAM" id="SSF69065">
    <property type="entry name" value="RNase III domain-like"/>
    <property type="match status" value="2"/>
</dbReference>
<sequence length="885" mass="100420">IVNSTTHVIITETLSKRHNNTNSPAIEEIHDDDEETAEGESNKKEEDLTSLSDRLMNKMNEEDNKLKQKQLEIGTWSNELMEGVVNGGRSRRRPFIKFQDEFDEEDLELLLDPNMALPDNLTLLNNELLPRVDHEASKGGSKDWGTGIEQKIFRVGSPTFFSNPNIHIPGMMDEDDDLDGLSCSDSEDDDYYYEKFDTYRNRKSTASGTALDSVTQDGSGRIEFRGENMAEAIEDETEENLRVESLARNLEEEAKMLSEVPWDEIEGGGEEEDPGREKSLVEPLELNVLVLKENESFNRYESFPEKSPGSEYPRLEVGESESVDEESLVESFKNEFGINAMDRLEPIEFPQKTEEEEDVVYGVLPRDSDKKMEFHFDEQPELSSHPGPSPSIILQGLTMSNSNDAINLERLETIGDSFLKYAITSYLFKAYDSVHEGRLSHLRSKQVSNLHLFKLGRKKRLGECMIATKFEPHDNWLPPSYHVPPELEQALIESGVPANLWNMAEFPSADFGRMTTKEIVELIQEKSLRLARPKDSSVQDLPSFVPYNLLTQHSIPDKSIADCVEALIGAYLISCGQRGALLFMTWLGLKKDEGGSSKASCSSVSIGRELSFFLSGYEEFEDLIGYKFRDRALLLQSFSHASYYPNRITDCYQRLEFLGDAILDYLITRHLYEDPRMHSPGALTDLRSALVNNTIFAFLAVKFQFHKYFKHFSPGLATVIDRFVKLQVQNEYKVFDEFYLIEDEDEALPIVGDIEVPKALGDIFESVAGAIFLDSGQSLDAVWAIYYRMMRSEIEQFSSNVPKSPIRELLELEPETAKFGKPEKLADGKRVRVSVEVFGKGTYKGIGRNYRIAKCTAAKCALRALKKQGPDKSLCKRLRIKVSRL</sequence>
<dbReference type="AlphaFoldDB" id="A0A7T8KJ27"/>
<dbReference type="PROSITE" id="PS00517">
    <property type="entry name" value="RNASE_3_1"/>
    <property type="match status" value="1"/>
</dbReference>
<reference evidence="6" key="1">
    <citation type="submission" date="2021-01" db="EMBL/GenBank/DDBJ databases">
        <title>Caligus Genome Assembly.</title>
        <authorList>
            <person name="Gallardo-Escarate C."/>
        </authorList>
    </citation>
    <scope>NUCLEOTIDE SEQUENCE [LARGE SCALE GENOMIC DNA]</scope>
</reference>
<dbReference type="FunFam" id="3.30.160.20:FF:000015">
    <property type="entry name" value="endoribonuclease Dicer"/>
    <property type="match status" value="1"/>
</dbReference>
<dbReference type="OrthoDB" id="2392202at2759"/>
<dbReference type="Proteomes" id="UP000595437">
    <property type="component" value="Chromosome 1"/>
</dbReference>
<evidence type="ECO:0000256" key="3">
    <source>
        <dbReference type="SAM" id="MobiDB-lite"/>
    </source>
</evidence>
<dbReference type="GO" id="GO:0005634">
    <property type="term" value="C:nucleus"/>
    <property type="evidence" value="ECO:0007669"/>
    <property type="project" value="TreeGrafter"/>
</dbReference>
<dbReference type="GO" id="GO:0070578">
    <property type="term" value="C:RISC-loading complex"/>
    <property type="evidence" value="ECO:0007669"/>
    <property type="project" value="TreeGrafter"/>
</dbReference>
<dbReference type="InterPro" id="IPR000999">
    <property type="entry name" value="RNase_III_dom"/>
</dbReference>
<dbReference type="GO" id="GO:0004530">
    <property type="term" value="F:deoxyribonuclease I activity"/>
    <property type="evidence" value="ECO:0007669"/>
    <property type="project" value="TreeGrafter"/>
</dbReference>
<feature type="compositionally biased region" description="Acidic residues" evidence="3">
    <location>
        <begin position="29"/>
        <end position="38"/>
    </location>
</feature>
<dbReference type="Gene3D" id="1.10.1520.10">
    <property type="entry name" value="Ribonuclease III domain"/>
    <property type="match status" value="2"/>
</dbReference>
<feature type="domain" description="RNase III" evidence="4">
    <location>
        <begin position="617"/>
        <end position="776"/>
    </location>
</feature>
<dbReference type="SMART" id="SM00535">
    <property type="entry name" value="RIBOc"/>
    <property type="match status" value="2"/>
</dbReference>
<dbReference type="GO" id="GO:0031054">
    <property type="term" value="P:pre-miRNA processing"/>
    <property type="evidence" value="ECO:0007669"/>
    <property type="project" value="InterPro"/>
</dbReference>
<keyword evidence="1" id="KW-0378">Hydrolase</keyword>
<feature type="region of interest" description="Disordered" evidence="3">
    <location>
        <begin position="15"/>
        <end position="50"/>
    </location>
</feature>
<dbReference type="PANTHER" id="PTHR14950">
    <property type="entry name" value="DICER-RELATED"/>
    <property type="match status" value="1"/>
</dbReference>
<dbReference type="EMBL" id="CP045890">
    <property type="protein sequence ID" value="QQP56859.1"/>
    <property type="molecule type" value="Genomic_DNA"/>
</dbReference>
<evidence type="ECO:0000313" key="6">
    <source>
        <dbReference type="Proteomes" id="UP000595437"/>
    </source>
</evidence>
<dbReference type="GO" id="GO:0006309">
    <property type="term" value="P:apoptotic DNA fragmentation"/>
    <property type="evidence" value="ECO:0007669"/>
    <property type="project" value="TreeGrafter"/>
</dbReference>
<accession>A0A7T8KJ27</accession>
<evidence type="ECO:0000256" key="1">
    <source>
        <dbReference type="ARBA" id="ARBA00022801"/>
    </source>
</evidence>
<dbReference type="PANTHER" id="PTHR14950:SF37">
    <property type="entry name" value="ENDORIBONUCLEASE DICER"/>
    <property type="match status" value="1"/>
</dbReference>
<protein>
    <submittedName>
        <fullName evidence="5">Endoribonuclease Dicer1</fullName>
    </submittedName>
</protein>
<dbReference type="CDD" id="cd00593">
    <property type="entry name" value="RIBOc"/>
    <property type="match status" value="2"/>
</dbReference>
<feature type="domain" description="RNase III" evidence="4">
    <location>
        <begin position="370"/>
        <end position="576"/>
    </location>
</feature>
<proteinExistence type="predicted"/>
<dbReference type="GO" id="GO:0004525">
    <property type="term" value="F:ribonuclease III activity"/>
    <property type="evidence" value="ECO:0007669"/>
    <property type="project" value="InterPro"/>
</dbReference>
<organism evidence="5 6">
    <name type="scientific">Caligus rogercresseyi</name>
    <name type="common">Sea louse</name>
    <dbReference type="NCBI Taxonomy" id="217165"/>
    <lineage>
        <taxon>Eukaryota</taxon>
        <taxon>Metazoa</taxon>
        <taxon>Ecdysozoa</taxon>
        <taxon>Arthropoda</taxon>
        <taxon>Crustacea</taxon>
        <taxon>Multicrustacea</taxon>
        <taxon>Hexanauplia</taxon>
        <taxon>Copepoda</taxon>
        <taxon>Siphonostomatoida</taxon>
        <taxon>Caligidae</taxon>
        <taxon>Caligus</taxon>
    </lineage>
</organism>
<keyword evidence="6" id="KW-1185">Reference proteome</keyword>
<dbReference type="CDD" id="cd10843">
    <property type="entry name" value="DSRM_DICER"/>
    <property type="match status" value="1"/>
</dbReference>
<dbReference type="GO" id="GO:0005737">
    <property type="term" value="C:cytoplasm"/>
    <property type="evidence" value="ECO:0007669"/>
    <property type="project" value="TreeGrafter"/>
</dbReference>
<dbReference type="SUPFAM" id="SSF54768">
    <property type="entry name" value="dsRNA-binding domain-like"/>
    <property type="match status" value="1"/>
</dbReference>
<dbReference type="Gene3D" id="3.30.160.20">
    <property type="match status" value="1"/>
</dbReference>
<dbReference type="GO" id="GO:0030422">
    <property type="term" value="P:siRNA processing"/>
    <property type="evidence" value="ECO:0007669"/>
    <property type="project" value="InterPro"/>
</dbReference>
<dbReference type="GO" id="GO:0003723">
    <property type="term" value="F:RNA binding"/>
    <property type="evidence" value="ECO:0007669"/>
    <property type="project" value="InterPro"/>
</dbReference>
<dbReference type="PROSITE" id="PS50142">
    <property type="entry name" value="RNASE_3_2"/>
    <property type="match status" value="2"/>
</dbReference>
<feature type="coiled-coil region" evidence="2">
    <location>
        <begin position="233"/>
        <end position="260"/>
    </location>
</feature>
<keyword evidence="2" id="KW-0175">Coiled coil</keyword>
<evidence type="ECO:0000313" key="5">
    <source>
        <dbReference type="EMBL" id="QQP56859.1"/>
    </source>
</evidence>
<feature type="non-terminal residue" evidence="5">
    <location>
        <position position="1"/>
    </location>
</feature>
<evidence type="ECO:0000259" key="4">
    <source>
        <dbReference type="PROSITE" id="PS50142"/>
    </source>
</evidence>
<dbReference type="InterPro" id="IPR044441">
    <property type="entry name" value="DICER_DSRM"/>
</dbReference>
<gene>
    <name evidence="5" type="ORF">FKW44_001671</name>
</gene>
<dbReference type="InterPro" id="IPR036389">
    <property type="entry name" value="RNase_III_sf"/>
</dbReference>
<dbReference type="Pfam" id="PF00636">
    <property type="entry name" value="Ribonuclease_3"/>
    <property type="match status" value="2"/>
</dbReference>
<dbReference type="Pfam" id="PF20932">
    <property type="entry name" value="Dicer_dsRBD"/>
    <property type="match status" value="1"/>
</dbReference>
<dbReference type="FunFam" id="1.10.1520.10:FF:000005">
    <property type="entry name" value="Putative endoribonuclease dicer"/>
    <property type="match status" value="1"/>
</dbReference>
<evidence type="ECO:0000256" key="2">
    <source>
        <dbReference type="SAM" id="Coils"/>
    </source>
</evidence>
<name>A0A7T8KJ27_CALRO</name>
<feature type="region of interest" description="Disordered" evidence="3">
    <location>
        <begin position="301"/>
        <end position="323"/>
    </location>
</feature>